<dbReference type="AlphaFoldDB" id="A0A1G7EX15"/>
<dbReference type="InterPro" id="IPR022691">
    <property type="entry name" value="Tscrpt_elong_fac_GreA/B_N"/>
</dbReference>
<evidence type="ECO:0000256" key="5">
    <source>
        <dbReference type="ARBA" id="ARBA00023163"/>
    </source>
</evidence>
<dbReference type="GO" id="GO:0003677">
    <property type="term" value="F:DNA binding"/>
    <property type="evidence" value="ECO:0007669"/>
    <property type="project" value="UniProtKB-UniRule"/>
</dbReference>
<dbReference type="GO" id="GO:0032784">
    <property type="term" value="P:regulation of DNA-templated transcription elongation"/>
    <property type="evidence" value="ECO:0007669"/>
    <property type="project" value="UniProtKB-UniRule"/>
</dbReference>
<name>A0A1G7EX15_9PROT</name>
<accession>A0A1G7EX15</accession>
<organism evidence="12 13">
    <name type="scientific">Kordiimonas lacus</name>
    <dbReference type="NCBI Taxonomy" id="637679"/>
    <lineage>
        <taxon>Bacteria</taxon>
        <taxon>Pseudomonadati</taxon>
        <taxon>Pseudomonadota</taxon>
        <taxon>Alphaproteobacteria</taxon>
        <taxon>Kordiimonadales</taxon>
        <taxon>Kordiimonadaceae</taxon>
        <taxon>Kordiimonas</taxon>
    </lineage>
</organism>
<comment type="similarity">
    <text evidence="1 8 9">Belongs to the GreA/GreB family.</text>
</comment>
<evidence type="ECO:0000256" key="7">
    <source>
        <dbReference type="ARBA" id="ARBA00030776"/>
    </source>
</evidence>
<dbReference type="InterPro" id="IPR036805">
    <property type="entry name" value="Tscrpt_elong_fac_GreA/B_N_sf"/>
</dbReference>
<dbReference type="GO" id="GO:0003746">
    <property type="term" value="F:translation elongation factor activity"/>
    <property type="evidence" value="ECO:0007669"/>
    <property type="project" value="UniProtKB-KW"/>
</dbReference>
<gene>
    <name evidence="8" type="primary">greA</name>
    <name evidence="12" type="ORF">SAMN04488071_3522</name>
</gene>
<feature type="domain" description="Transcription elongation factor GreA/GreB C-terminal" evidence="10">
    <location>
        <begin position="83"/>
        <end position="155"/>
    </location>
</feature>
<evidence type="ECO:0000256" key="3">
    <source>
        <dbReference type="ARBA" id="ARBA00023015"/>
    </source>
</evidence>
<keyword evidence="12" id="KW-0648">Protein biosynthesis</keyword>
<keyword evidence="4 8" id="KW-0238">DNA-binding</keyword>
<feature type="domain" description="Transcription elongation factor GreA/GreB N-terminal" evidence="11">
    <location>
        <begin position="5"/>
        <end position="75"/>
    </location>
</feature>
<dbReference type="GO" id="GO:0006354">
    <property type="term" value="P:DNA-templated transcription elongation"/>
    <property type="evidence" value="ECO:0007669"/>
    <property type="project" value="TreeGrafter"/>
</dbReference>
<dbReference type="InterPro" id="IPR001437">
    <property type="entry name" value="Tscrpt_elong_fac_GreA/B_C"/>
</dbReference>
<protein>
    <recommendedName>
        <fullName evidence="2 8">Transcription elongation factor GreA</fullName>
    </recommendedName>
    <alternativeName>
        <fullName evidence="7 8">Transcript cleavage factor GreA</fullName>
    </alternativeName>
</protein>
<dbReference type="InterPro" id="IPR018151">
    <property type="entry name" value="TF_GreA/GreB_CS"/>
</dbReference>
<dbReference type="NCBIfam" id="TIGR01462">
    <property type="entry name" value="greA"/>
    <property type="match status" value="1"/>
</dbReference>
<evidence type="ECO:0000259" key="10">
    <source>
        <dbReference type="Pfam" id="PF01272"/>
    </source>
</evidence>
<dbReference type="Gene3D" id="3.10.50.30">
    <property type="entry name" value="Transcription elongation factor, GreA/GreB, C-terminal domain"/>
    <property type="match status" value="1"/>
</dbReference>
<dbReference type="InterPro" id="IPR028624">
    <property type="entry name" value="Tscrpt_elong_fac_GreA/B"/>
</dbReference>
<dbReference type="RefSeq" id="WP_068303279.1">
    <property type="nucleotide sequence ID" value="NZ_DAIOMO010000007.1"/>
</dbReference>
<evidence type="ECO:0000313" key="12">
    <source>
        <dbReference type="EMBL" id="SDE68194.1"/>
    </source>
</evidence>
<dbReference type="FunFam" id="3.10.50.30:FF:000001">
    <property type="entry name" value="Transcription elongation factor GreA"/>
    <property type="match status" value="1"/>
</dbReference>
<keyword evidence="13" id="KW-1185">Reference proteome</keyword>
<keyword evidence="3 8" id="KW-0805">Transcription regulation</keyword>
<dbReference type="InterPro" id="IPR036953">
    <property type="entry name" value="GreA/GreB_C_sf"/>
</dbReference>
<dbReference type="InterPro" id="IPR023459">
    <property type="entry name" value="Tscrpt_elong_fac_GreA/B_fam"/>
</dbReference>
<dbReference type="SUPFAM" id="SSF46557">
    <property type="entry name" value="GreA transcript cleavage protein, N-terminal domain"/>
    <property type="match status" value="1"/>
</dbReference>
<comment type="function">
    <text evidence="6 8 9">Necessary for efficient RNA polymerase transcription elongation past template-encoded arresting sites. The arresting sites in DNA have the property of trapping a certain fraction of elongating RNA polymerases that pass through, resulting in locked ternary complexes. Cleavage of the nascent transcript by cleavage factors such as GreA or GreB allows the resumption of elongation from the new 3'terminus. GreA releases sequences of 2 to 3 nucleotides.</text>
</comment>
<dbReference type="NCBIfam" id="NF001263">
    <property type="entry name" value="PRK00226.1-4"/>
    <property type="match status" value="1"/>
</dbReference>
<evidence type="ECO:0000259" key="11">
    <source>
        <dbReference type="Pfam" id="PF03449"/>
    </source>
</evidence>
<evidence type="ECO:0000313" key="13">
    <source>
        <dbReference type="Proteomes" id="UP000183685"/>
    </source>
</evidence>
<dbReference type="Proteomes" id="UP000183685">
    <property type="component" value="Unassembled WGS sequence"/>
</dbReference>
<evidence type="ECO:0000256" key="6">
    <source>
        <dbReference type="ARBA" id="ARBA00024916"/>
    </source>
</evidence>
<dbReference type="GO" id="GO:0070063">
    <property type="term" value="F:RNA polymerase binding"/>
    <property type="evidence" value="ECO:0007669"/>
    <property type="project" value="InterPro"/>
</dbReference>
<sequence>MNDKVPMLQDGYDRLAAELKNLKSVERPSVVAAIEEARAHGDLSENAEYHAAKERQGHIEGRIMELEGKLSRAQVIDPTSLSGDKVVFGATVTLIDEDDEEVIYQIVGADEGDVKAGKISYQSPIARALIGRNVGVEVEVKTPGGERYYEISKVEFK</sequence>
<evidence type="ECO:0000256" key="1">
    <source>
        <dbReference type="ARBA" id="ARBA00008213"/>
    </source>
</evidence>
<dbReference type="Pfam" id="PF01272">
    <property type="entry name" value="GreA_GreB"/>
    <property type="match status" value="1"/>
</dbReference>
<dbReference type="PROSITE" id="PS00829">
    <property type="entry name" value="GREAB_1"/>
    <property type="match status" value="1"/>
</dbReference>
<dbReference type="NCBIfam" id="NF001261">
    <property type="entry name" value="PRK00226.1-2"/>
    <property type="match status" value="1"/>
</dbReference>
<dbReference type="Gene3D" id="1.10.287.180">
    <property type="entry name" value="Transcription elongation factor, GreA/GreB, N-terminal domain"/>
    <property type="match status" value="1"/>
</dbReference>
<reference evidence="12 13" key="1">
    <citation type="submission" date="2016-10" db="EMBL/GenBank/DDBJ databases">
        <authorList>
            <person name="de Groot N.N."/>
        </authorList>
    </citation>
    <scope>NUCLEOTIDE SEQUENCE [LARGE SCALE GENOMIC DNA]</scope>
    <source>
        <strain evidence="12 13">CGMCC 1.9109</strain>
    </source>
</reference>
<evidence type="ECO:0000256" key="8">
    <source>
        <dbReference type="HAMAP-Rule" id="MF_00105"/>
    </source>
</evidence>
<keyword evidence="5 8" id="KW-0804">Transcription</keyword>
<dbReference type="NCBIfam" id="NF001264">
    <property type="entry name" value="PRK00226.1-5"/>
    <property type="match status" value="1"/>
</dbReference>
<dbReference type="PIRSF" id="PIRSF006092">
    <property type="entry name" value="GreA_GreB"/>
    <property type="match status" value="1"/>
</dbReference>
<dbReference type="Pfam" id="PF03449">
    <property type="entry name" value="GreA_GreB_N"/>
    <property type="match status" value="1"/>
</dbReference>
<dbReference type="InterPro" id="IPR006359">
    <property type="entry name" value="Tscrpt_elong_fac_GreA"/>
</dbReference>
<dbReference type="SUPFAM" id="SSF54534">
    <property type="entry name" value="FKBP-like"/>
    <property type="match status" value="1"/>
</dbReference>
<evidence type="ECO:0000256" key="4">
    <source>
        <dbReference type="ARBA" id="ARBA00023125"/>
    </source>
</evidence>
<dbReference type="PANTHER" id="PTHR30437">
    <property type="entry name" value="TRANSCRIPTION ELONGATION FACTOR GREA"/>
    <property type="match status" value="1"/>
</dbReference>
<dbReference type="OrthoDB" id="9808774at2"/>
<dbReference type="FunFam" id="1.10.287.180:FF:000001">
    <property type="entry name" value="Transcription elongation factor GreA"/>
    <property type="match status" value="1"/>
</dbReference>
<dbReference type="PANTHER" id="PTHR30437:SF4">
    <property type="entry name" value="TRANSCRIPTION ELONGATION FACTOR GREA"/>
    <property type="match status" value="1"/>
</dbReference>
<evidence type="ECO:0000256" key="9">
    <source>
        <dbReference type="RuleBase" id="RU000556"/>
    </source>
</evidence>
<dbReference type="EMBL" id="FNAK01000009">
    <property type="protein sequence ID" value="SDE68194.1"/>
    <property type="molecule type" value="Genomic_DNA"/>
</dbReference>
<evidence type="ECO:0000256" key="2">
    <source>
        <dbReference type="ARBA" id="ARBA00013729"/>
    </source>
</evidence>
<keyword evidence="12" id="KW-0251">Elongation factor</keyword>
<dbReference type="HAMAP" id="MF_00105">
    <property type="entry name" value="GreA_GreB"/>
    <property type="match status" value="1"/>
</dbReference>
<dbReference type="STRING" id="637679.GCA_001550055_01494"/>
<proteinExistence type="inferred from homology"/>